<dbReference type="GO" id="GO:0005634">
    <property type="term" value="C:nucleus"/>
    <property type="evidence" value="ECO:0007669"/>
    <property type="project" value="TreeGrafter"/>
</dbReference>
<keyword evidence="3" id="KW-0805">Transcription regulation</keyword>
<feature type="compositionally biased region" description="Polar residues" evidence="6">
    <location>
        <begin position="173"/>
        <end position="188"/>
    </location>
</feature>
<feature type="region of interest" description="Disordered" evidence="6">
    <location>
        <begin position="76"/>
        <end position="103"/>
    </location>
</feature>
<evidence type="ECO:0000256" key="6">
    <source>
        <dbReference type="SAM" id="MobiDB-lite"/>
    </source>
</evidence>
<dbReference type="PANTHER" id="PTHR23098:SF16">
    <property type="entry name" value="REGULATORY PROTEIN ZESTE"/>
    <property type="match status" value="1"/>
</dbReference>
<dbReference type="OrthoDB" id="7543230at2759"/>
<feature type="domain" description="Myb/SANT-like DNA-binding" evidence="7">
    <location>
        <begin position="15"/>
        <end position="86"/>
    </location>
</feature>
<protein>
    <recommendedName>
        <fullName evidence="2">Regulatory protein zeste</fullName>
    </recommendedName>
</protein>
<evidence type="ECO:0000313" key="9">
    <source>
        <dbReference type="Proteomes" id="UP001153709"/>
    </source>
</evidence>
<evidence type="ECO:0000256" key="3">
    <source>
        <dbReference type="ARBA" id="ARBA00023015"/>
    </source>
</evidence>
<gene>
    <name evidence="8" type="ORF">DIABBA_LOCUS715</name>
</gene>
<dbReference type="PANTHER" id="PTHR23098">
    <property type="entry name" value="AGAP001331-PA-RELATED"/>
    <property type="match status" value="1"/>
</dbReference>
<dbReference type="InterPro" id="IPR028002">
    <property type="entry name" value="Myb_DNA-bind_5"/>
</dbReference>
<evidence type="ECO:0000256" key="1">
    <source>
        <dbReference type="ARBA" id="ARBA00011764"/>
    </source>
</evidence>
<reference evidence="8" key="1">
    <citation type="submission" date="2022-01" db="EMBL/GenBank/DDBJ databases">
        <authorList>
            <person name="King R."/>
        </authorList>
    </citation>
    <scope>NUCLEOTIDE SEQUENCE</scope>
</reference>
<proteinExistence type="predicted"/>
<comment type="function">
    <text evidence="5">Involved in transvection phenomena (= synapsis-dependent gene expression), where the synaptic pairing of chromosomes carrying genes with which zeste interacts influences the expression of these genes. Zeste binds to DNA and stimulates transcription from a nearby promoter.</text>
</comment>
<dbReference type="Pfam" id="PF13873">
    <property type="entry name" value="Myb_DNA-bind_5"/>
    <property type="match status" value="1"/>
</dbReference>
<evidence type="ECO:0000256" key="5">
    <source>
        <dbReference type="ARBA" id="ARBA00025466"/>
    </source>
</evidence>
<feature type="region of interest" description="Disordered" evidence="6">
    <location>
        <begin position="173"/>
        <end position="192"/>
    </location>
</feature>
<keyword evidence="4" id="KW-0804">Transcription</keyword>
<evidence type="ECO:0000256" key="2">
    <source>
        <dbReference type="ARBA" id="ARBA00016807"/>
    </source>
</evidence>
<organism evidence="8 9">
    <name type="scientific">Diabrotica balteata</name>
    <name type="common">Banded cucumber beetle</name>
    <dbReference type="NCBI Taxonomy" id="107213"/>
    <lineage>
        <taxon>Eukaryota</taxon>
        <taxon>Metazoa</taxon>
        <taxon>Ecdysozoa</taxon>
        <taxon>Arthropoda</taxon>
        <taxon>Hexapoda</taxon>
        <taxon>Insecta</taxon>
        <taxon>Pterygota</taxon>
        <taxon>Neoptera</taxon>
        <taxon>Endopterygota</taxon>
        <taxon>Coleoptera</taxon>
        <taxon>Polyphaga</taxon>
        <taxon>Cucujiformia</taxon>
        <taxon>Chrysomeloidea</taxon>
        <taxon>Chrysomelidae</taxon>
        <taxon>Galerucinae</taxon>
        <taxon>Diabroticina</taxon>
        <taxon>Diabroticites</taxon>
        <taxon>Diabrotica</taxon>
    </lineage>
</organism>
<comment type="subunit">
    <text evidence="1">Self-associates forming complexes of several hundred monomers.</text>
</comment>
<dbReference type="Proteomes" id="UP001153709">
    <property type="component" value="Chromosome 1"/>
</dbReference>
<evidence type="ECO:0000256" key="4">
    <source>
        <dbReference type="ARBA" id="ARBA00023163"/>
    </source>
</evidence>
<keyword evidence="9" id="KW-1185">Reference proteome</keyword>
<dbReference type="AlphaFoldDB" id="A0A9N9X8Z3"/>
<name>A0A9N9X8Z3_DIABA</name>
<evidence type="ECO:0000313" key="8">
    <source>
        <dbReference type="EMBL" id="CAG9826614.1"/>
    </source>
</evidence>
<sequence length="245" mass="28175">MDKENKNSMFGGFVSSEQKKELINFMEENPDLKSGKFTNNFTYKTAQTMWQTLSQILNALPGAKKEWKQWRKTWQDMKSNTKRKNTKIKNSQVETGGGPPIKDVKMTEEDLKIIEILGTAIVEGDPLVAESATSFHFSNDCDENLDEDAKEEYEIEMVRVQCVAMSEVKTRRSNGTGSFGKEQTQLTDSGKAYKNRKRKDITAKPLPTQEVICKCISYRWRKSLFEKLGLRYTVPAEKEVPTWYL</sequence>
<dbReference type="EMBL" id="OU898276">
    <property type="protein sequence ID" value="CAG9826614.1"/>
    <property type="molecule type" value="Genomic_DNA"/>
</dbReference>
<evidence type="ECO:0000259" key="7">
    <source>
        <dbReference type="Pfam" id="PF13873"/>
    </source>
</evidence>
<accession>A0A9N9X8Z3</accession>